<evidence type="ECO:0000256" key="1">
    <source>
        <dbReference type="SAM" id="SignalP"/>
    </source>
</evidence>
<gene>
    <name evidence="2" type="ORF">DOQ08_01524</name>
</gene>
<evidence type="ECO:0000313" key="3">
    <source>
        <dbReference type="Proteomes" id="UP000265903"/>
    </source>
</evidence>
<reference evidence="2 3" key="1">
    <citation type="submission" date="2018-08" db="EMBL/GenBank/DDBJ databases">
        <title>Whole Genome Sequence of the Moderate Halophilic Marine Bacterium Marinobacter litoralis Sw-45.</title>
        <authorList>
            <person name="Musa H."/>
        </authorList>
    </citation>
    <scope>NUCLEOTIDE SEQUENCE [LARGE SCALE GENOMIC DNA]</scope>
    <source>
        <strain evidence="2 3">Sw-45</strain>
    </source>
</reference>
<organism evidence="2 3">
    <name type="scientific">Marinobacter litoralis</name>
    <dbReference type="NCBI Taxonomy" id="187981"/>
    <lineage>
        <taxon>Bacteria</taxon>
        <taxon>Pseudomonadati</taxon>
        <taxon>Pseudomonadota</taxon>
        <taxon>Gammaproteobacteria</taxon>
        <taxon>Pseudomonadales</taxon>
        <taxon>Marinobacteraceae</taxon>
        <taxon>Marinobacter</taxon>
    </lineage>
</organism>
<dbReference type="AlphaFoldDB" id="A0A3M2RG99"/>
<feature type="signal peptide" evidence="1">
    <location>
        <begin position="1"/>
        <end position="16"/>
    </location>
</feature>
<accession>A0A3M2RG99</accession>
<keyword evidence="3" id="KW-1185">Reference proteome</keyword>
<name>A0A3M2RG99_9GAMM</name>
<protein>
    <recommendedName>
        <fullName evidence="4">Lipoprotein</fullName>
    </recommendedName>
</protein>
<sequence>MYKFNALLFFSLSLVAGCTNVVSDVARSIHPAAASSLRATTLFSAASEFFSEAGYQCNVYPDPSALRCTKELRDLYIHQSQAVVQIYPRDEAYPHTLVTSRWDEGLIPGEFISSEFTNPDVKAFCEYLHAHALGSCRIIK</sequence>
<comment type="caution">
    <text evidence="2">The sequence shown here is derived from an EMBL/GenBank/DDBJ whole genome shotgun (WGS) entry which is preliminary data.</text>
</comment>
<evidence type="ECO:0008006" key="4">
    <source>
        <dbReference type="Google" id="ProtNLM"/>
    </source>
</evidence>
<proteinExistence type="predicted"/>
<feature type="chain" id="PRO_5018208111" description="Lipoprotein" evidence="1">
    <location>
        <begin position="17"/>
        <end position="140"/>
    </location>
</feature>
<dbReference type="RefSeq" id="WP_114334301.1">
    <property type="nucleotide sequence ID" value="NZ_QMDL01000002.1"/>
</dbReference>
<evidence type="ECO:0000313" key="2">
    <source>
        <dbReference type="EMBL" id="RMJ04204.1"/>
    </source>
</evidence>
<dbReference type="OrthoDB" id="6078867at2"/>
<dbReference type="PROSITE" id="PS51257">
    <property type="entry name" value="PROKAR_LIPOPROTEIN"/>
    <property type="match status" value="1"/>
</dbReference>
<keyword evidence="1" id="KW-0732">Signal</keyword>
<dbReference type="EMBL" id="QMDL01000002">
    <property type="protein sequence ID" value="RMJ04204.1"/>
    <property type="molecule type" value="Genomic_DNA"/>
</dbReference>
<dbReference type="Proteomes" id="UP000265903">
    <property type="component" value="Unassembled WGS sequence"/>
</dbReference>